<evidence type="ECO:0000313" key="3">
    <source>
        <dbReference type="EMBL" id="CAI9088207.1"/>
    </source>
</evidence>
<dbReference type="InterPro" id="IPR006941">
    <property type="entry name" value="RNase_CAF1"/>
</dbReference>
<dbReference type="AlphaFoldDB" id="A0AAV1BYK9"/>
<evidence type="ECO:0000313" key="4">
    <source>
        <dbReference type="Proteomes" id="UP001161247"/>
    </source>
</evidence>
<accession>A0AAV1BYK9</accession>
<sequence length="709" mass="81206">MKRLCIFIRAFRKTLPSTRHFCTASSFAIKNVTRSNFEPTLVELRRHVRDADFVAVDLEMTGVTSAPWRECFGFDRSDIQYLKVKDSADKFAVVQFGVCPFRWDPHKQSFIAHPHNFYIFPRQEIKGDDDSLYEFHCQTTSIDFLARYQFDFNTCIRDGISYLSRNQEEEALRRLNERYKDDLPDSLTSVREVLDMKLDRVADILFTERLKNNIAEWLDRLLREGNSGRLETENRSKASSQKMKTIFFKMHPAIDLSGFTLHQLRLIQLIVKKHFKDLVFVSVTNEASCQQHLIVYTESRSDQDLLLREVKDCIRKESEMKIKGAIGFRQVIDLLSSEKKLIVGHNSFLDVAHVYRKFIGPLPSTAKNFVAAVQKYFPFIIDTKVMLNTNSVLETLLKRSSRNTSLSKAFALLCPQIASVEKPSGSDDKYLVKVEVQVDDKRSQNWNSGAKHEAGYDAFMTGCVFAQACSYLCVDFNCHPPSSSWPHNEKLQGYVNHLYLSWINGDIIDLRSGNCKPELTSSRNWKNRCAQILYQNMVVLWGFPSKLKASEIRECFSKAFGSTSVSMIYYLDKTAVFIQFSKEELVSEFLVLKKTLERSNDPISVIHPLSKVLEGGQTCAGNYEAYKSICSSSISKVFFADQADAVGIQWKTQSLGPVPEDEMVPNKNKVLPDSPYQTENVEEVLSNGNNYRDELDSFFPAQAAQLRSR</sequence>
<dbReference type="InterPro" id="IPR036397">
    <property type="entry name" value="RNaseH_sf"/>
</dbReference>
<gene>
    <name evidence="3" type="ORF">OLC1_LOCUS834</name>
</gene>
<reference evidence="3" key="1">
    <citation type="submission" date="2023-03" db="EMBL/GenBank/DDBJ databases">
        <authorList>
            <person name="Julca I."/>
        </authorList>
    </citation>
    <scope>NUCLEOTIDE SEQUENCE</scope>
</reference>
<protein>
    <submittedName>
        <fullName evidence="3">OLC1v1022482C1</fullName>
    </submittedName>
</protein>
<comment type="similarity">
    <text evidence="2">Belongs to the CAF1 family.</text>
</comment>
<evidence type="ECO:0000256" key="1">
    <source>
        <dbReference type="ARBA" id="ARBA00001968"/>
    </source>
</evidence>
<comment type="cofactor">
    <cofactor evidence="1">
        <name>a divalent metal cation</name>
        <dbReference type="ChEBI" id="CHEBI:60240"/>
    </cofactor>
</comment>
<evidence type="ECO:0000256" key="2">
    <source>
        <dbReference type="ARBA" id="ARBA00008372"/>
    </source>
</evidence>
<organism evidence="3 4">
    <name type="scientific">Oldenlandia corymbosa var. corymbosa</name>
    <dbReference type="NCBI Taxonomy" id="529605"/>
    <lineage>
        <taxon>Eukaryota</taxon>
        <taxon>Viridiplantae</taxon>
        <taxon>Streptophyta</taxon>
        <taxon>Embryophyta</taxon>
        <taxon>Tracheophyta</taxon>
        <taxon>Spermatophyta</taxon>
        <taxon>Magnoliopsida</taxon>
        <taxon>eudicotyledons</taxon>
        <taxon>Gunneridae</taxon>
        <taxon>Pentapetalae</taxon>
        <taxon>asterids</taxon>
        <taxon>lamiids</taxon>
        <taxon>Gentianales</taxon>
        <taxon>Rubiaceae</taxon>
        <taxon>Rubioideae</taxon>
        <taxon>Spermacoceae</taxon>
        <taxon>Hedyotis-Oldenlandia complex</taxon>
        <taxon>Oldenlandia</taxon>
    </lineage>
</organism>
<name>A0AAV1BYK9_OLDCO</name>
<dbReference type="InterPro" id="IPR051181">
    <property type="entry name" value="CAF1_poly(A)_ribonucleases"/>
</dbReference>
<dbReference type="PANTHER" id="PTHR15092:SF22">
    <property type="entry name" value="POLY(A)-SPECIFIC RIBONUCLEASE PNLDC1"/>
    <property type="match status" value="1"/>
</dbReference>
<dbReference type="Pfam" id="PF04857">
    <property type="entry name" value="CAF1"/>
    <property type="match status" value="1"/>
</dbReference>
<dbReference type="EMBL" id="OX459118">
    <property type="protein sequence ID" value="CAI9088207.1"/>
    <property type="molecule type" value="Genomic_DNA"/>
</dbReference>
<dbReference type="Gene3D" id="3.30.420.10">
    <property type="entry name" value="Ribonuclease H-like superfamily/Ribonuclease H"/>
    <property type="match status" value="2"/>
</dbReference>
<dbReference type="GO" id="GO:0003723">
    <property type="term" value="F:RNA binding"/>
    <property type="evidence" value="ECO:0007669"/>
    <property type="project" value="TreeGrafter"/>
</dbReference>
<dbReference type="SUPFAM" id="SSF53098">
    <property type="entry name" value="Ribonuclease H-like"/>
    <property type="match status" value="1"/>
</dbReference>
<dbReference type="InterPro" id="IPR012337">
    <property type="entry name" value="RNaseH-like_sf"/>
</dbReference>
<dbReference type="GO" id="GO:0000175">
    <property type="term" value="F:3'-5'-RNA exonuclease activity"/>
    <property type="evidence" value="ECO:0007669"/>
    <property type="project" value="TreeGrafter"/>
</dbReference>
<proteinExistence type="inferred from homology"/>
<dbReference type="Proteomes" id="UP001161247">
    <property type="component" value="Chromosome 1"/>
</dbReference>
<keyword evidence="4" id="KW-1185">Reference proteome</keyword>
<dbReference type="PANTHER" id="PTHR15092">
    <property type="entry name" value="POLY A -SPECIFIC RIBONUCLEASE/TARGET OF EGR1, MEMBER 1"/>
    <property type="match status" value="1"/>
</dbReference>